<feature type="transmembrane region" description="Helical" evidence="2">
    <location>
        <begin position="235"/>
        <end position="257"/>
    </location>
</feature>
<feature type="region of interest" description="Disordered" evidence="1">
    <location>
        <begin position="1"/>
        <end position="22"/>
    </location>
</feature>
<keyword evidence="2" id="KW-0472">Membrane</keyword>
<proteinExistence type="predicted"/>
<feature type="transmembrane region" description="Helical" evidence="2">
    <location>
        <begin position="293"/>
        <end position="312"/>
    </location>
</feature>
<sequence length="337" mass="38894">MPVASNYCTRSQSHRSPRGLGGINNSQDLAFLDQPCYHEAEDHMSHITVGTSQSRRYESESVHLMSQLHNTFQGDQQTLLQLMQSYSLHIIVAASLYMFIFEVSIRLPFLIALIFAIPSIHIFLTPEKPVSDDCEYHDNSEAFYRRSSIISVVPGEPVARCKTAGTLHPVAVTFPGLAFFSPSTWFPRATDPIDFRHKRRRLHTTFRESTYQPRRTFREAFEDTLPRMLEGWTRFVLGTAFYQITSRITIFIIARAFEATKGERMDVDAYVTNVLRFYWDWAAGMSRLTSYSMMWAISKLIMLLVQLSIWMGRQIMMIIGAIHDTTLKYEDLNTVQF</sequence>
<keyword evidence="2" id="KW-0812">Transmembrane</keyword>
<dbReference type="AlphaFoldDB" id="A0AAD4IEG0"/>
<keyword evidence="4" id="KW-1185">Reference proteome</keyword>
<feature type="transmembrane region" description="Helical" evidence="2">
    <location>
        <begin position="107"/>
        <end position="124"/>
    </location>
</feature>
<accession>A0AAD4IEG0</accession>
<evidence type="ECO:0000313" key="4">
    <source>
        <dbReference type="Proteomes" id="UP001199106"/>
    </source>
</evidence>
<keyword evidence="2" id="KW-1133">Transmembrane helix</keyword>
<organism evidence="3 4">
    <name type="scientific">Alternaria panax</name>
    <dbReference type="NCBI Taxonomy" id="48097"/>
    <lineage>
        <taxon>Eukaryota</taxon>
        <taxon>Fungi</taxon>
        <taxon>Dikarya</taxon>
        <taxon>Ascomycota</taxon>
        <taxon>Pezizomycotina</taxon>
        <taxon>Dothideomycetes</taxon>
        <taxon>Pleosporomycetidae</taxon>
        <taxon>Pleosporales</taxon>
        <taxon>Pleosporineae</taxon>
        <taxon>Pleosporaceae</taxon>
        <taxon>Alternaria</taxon>
        <taxon>Alternaria sect. Panax</taxon>
    </lineage>
</organism>
<comment type="caution">
    <text evidence="3">The sequence shown here is derived from an EMBL/GenBank/DDBJ whole genome shotgun (WGS) entry which is preliminary data.</text>
</comment>
<gene>
    <name evidence="3" type="ORF">G6011_03054</name>
</gene>
<evidence type="ECO:0000256" key="2">
    <source>
        <dbReference type="SAM" id="Phobius"/>
    </source>
</evidence>
<protein>
    <submittedName>
        <fullName evidence="3">Uncharacterized protein</fullName>
    </submittedName>
</protein>
<reference evidence="3" key="1">
    <citation type="submission" date="2021-07" db="EMBL/GenBank/DDBJ databases">
        <title>Genome Resource of American Ginseng Black Spot Pathogen Alternaria panax.</title>
        <authorList>
            <person name="Qiu C."/>
            <person name="Wang W."/>
            <person name="Liu Z."/>
        </authorList>
    </citation>
    <scope>NUCLEOTIDE SEQUENCE</scope>
    <source>
        <strain evidence="3">BNCC115425</strain>
    </source>
</reference>
<evidence type="ECO:0000256" key="1">
    <source>
        <dbReference type="SAM" id="MobiDB-lite"/>
    </source>
</evidence>
<name>A0AAD4IEG0_9PLEO</name>
<evidence type="ECO:0000313" key="3">
    <source>
        <dbReference type="EMBL" id="KAG9193019.1"/>
    </source>
</evidence>
<dbReference type="EMBL" id="JAANER010000002">
    <property type="protein sequence ID" value="KAG9193019.1"/>
    <property type="molecule type" value="Genomic_DNA"/>
</dbReference>
<feature type="compositionally biased region" description="Polar residues" evidence="1">
    <location>
        <begin position="1"/>
        <end position="11"/>
    </location>
</feature>
<feature type="transmembrane region" description="Helical" evidence="2">
    <location>
        <begin position="79"/>
        <end position="101"/>
    </location>
</feature>
<dbReference type="Proteomes" id="UP001199106">
    <property type="component" value="Unassembled WGS sequence"/>
</dbReference>